<reference evidence="1" key="2">
    <citation type="journal article" date="2004" name="Infect. Immun.">
        <title>YAPI, a new Yersinia pseudotuberculosis pathogenicity island.</title>
        <authorList>
            <person name="Collyn F."/>
            <person name="Billault A."/>
            <person name="Mullet C."/>
            <person name="Simonet M."/>
            <person name="Marceau M."/>
        </authorList>
    </citation>
    <scope>NUCLEOTIDE SEQUENCE</scope>
    <source>
        <strain evidence="1">32777</strain>
    </source>
</reference>
<protein>
    <submittedName>
        <fullName evidence="1">Uncharacterized protein api48</fullName>
    </submittedName>
</protein>
<accession>Q6EVT1</accession>
<dbReference type="EMBL" id="AJ627388">
    <property type="protein sequence ID" value="CAF28522.1"/>
    <property type="molecule type" value="Genomic_DNA"/>
</dbReference>
<sequence length="239" mass="26157">MMPNRVNTVRRKEFPYEIKTLSGNELHNFNTHADSEYLVIDLGNVKGRRSDFNKTMEVAMSAAMSAVLASMPELAPVAKKSKAASLSSAVKSVNEAVDGVDKQARAARNAQRREQLNAQILADSVWLTARELSEKASFKSTNPSAGPNRWKSAGRIFALQLNGKDKYPEYALDEGFRPIPVVKQVISLLGEKKTPWGLAIWFGSENSWLGGKKPKDVLATMPTQVLRAAEAESEGGTHG</sequence>
<evidence type="ECO:0000313" key="1">
    <source>
        <dbReference type="EMBL" id="CAF28522.1"/>
    </source>
</evidence>
<reference evidence="1" key="1">
    <citation type="journal article" date="2002" name="Infect. Immun.">
        <title>Yersinia pseudotuberculosis harbors a type IV pilus gene cluster that contributes to pathogenicity.</title>
        <authorList>
            <person name="Marceau M."/>
        </authorList>
    </citation>
    <scope>NUCLEOTIDE SEQUENCE</scope>
    <source>
        <strain evidence="1">32777</strain>
    </source>
</reference>
<proteinExistence type="predicted"/>
<organism evidence="1">
    <name type="scientific">Yersinia pseudotuberculosis</name>
    <dbReference type="NCBI Taxonomy" id="633"/>
    <lineage>
        <taxon>Bacteria</taxon>
        <taxon>Pseudomonadati</taxon>
        <taxon>Pseudomonadota</taxon>
        <taxon>Gammaproteobacteria</taxon>
        <taxon>Enterobacterales</taxon>
        <taxon>Yersiniaceae</taxon>
        <taxon>Yersinia</taxon>
    </lineage>
</organism>
<dbReference type="AlphaFoldDB" id="Q6EVT1"/>
<dbReference type="RefSeq" id="WP_230679780.1">
    <property type="nucleotide sequence ID" value="NZ_AP028968.1"/>
</dbReference>
<gene>
    <name evidence="1" type="primary">api48</name>
</gene>
<name>Q6EVT1_YERPU</name>